<dbReference type="RefSeq" id="WP_190020587.1">
    <property type="nucleotide sequence ID" value="NZ_BMUT01000002.1"/>
</dbReference>
<gene>
    <name evidence="2" type="ORF">GCM10010324_12430</name>
</gene>
<keyword evidence="1" id="KW-1133">Transmembrane helix</keyword>
<keyword evidence="1" id="KW-0812">Transmembrane</keyword>
<sequence length="80" mass="7971">MVAALAVVAGVVLVCAFTFPAPRGAPAPRERHVAPDGRALADDGRPTGVDTLLVGAGMVAVGAGLALGVLVCNRPRQRTG</sequence>
<comment type="caution">
    <text evidence="2">The sequence shown here is derived from an EMBL/GenBank/DDBJ whole genome shotgun (WGS) entry which is preliminary data.</text>
</comment>
<dbReference type="Proteomes" id="UP000659223">
    <property type="component" value="Unassembled WGS sequence"/>
</dbReference>
<accession>A0ABQ2Y6U0</accession>
<protein>
    <submittedName>
        <fullName evidence="2">Uncharacterized protein</fullName>
    </submittedName>
</protein>
<reference evidence="3" key="1">
    <citation type="journal article" date="2019" name="Int. J. Syst. Evol. Microbiol.">
        <title>The Global Catalogue of Microorganisms (GCM) 10K type strain sequencing project: providing services to taxonomists for standard genome sequencing and annotation.</title>
        <authorList>
            <consortium name="The Broad Institute Genomics Platform"/>
            <consortium name="The Broad Institute Genome Sequencing Center for Infectious Disease"/>
            <person name="Wu L."/>
            <person name="Ma J."/>
        </authorList>
    </citation>
    <scope>NUCLEOTIDE SEQUENCE [LARGE SCALE GENOMIC DNA]</scope>
    <source>
        <strain evidence="3">JCM 4586</strain>
    </source>
</reference>
<dbReference type="EMBL" id="BMUT01000002">
    <property type="protein sequence ID" value="GGX69069.1"/>
    <property type="molecule type" value="Genomic_DNA"/>
</dbReference>
<proteinExistence type="predicted"/>
<keyword evidence="1" id="KW-0472">Membrane</keyword>
<keyword evidence="3" id="KW-1185">Reference proteome</keyword>
<feature type="transmembrane region" description="Helical" evidence="1">
    <location>
        <begin position="52"/>
        <end position="72"/>
    </location>
</feature>
<evidence type="ECO:0000313" key="2">
    <source>
        <dbReference type="EMBL" id="GGX69069.1"/>
    </source>
</evidence>
<name>A0ABQ2Y6U0_9ACTN</name>
<organism evidence="2 3">
    <name type="scientific">Streptomyces hiroshimensis</name>
    <dbReference type="NCBI Taxonomy" id="66424"/>
    <lineage>
        <taxon>Bacteria</taxon>
        <taxon>Bacillati</taxon>
        <taxon>Actinomycetota</taxon>
        <taxon>Actinomycetes</taxon>
        <taxon>Kitasatosporales</taxon>
        <taxon>Streptomycetaceae</taxon>
        <taxon>Streptomyces</taxon>
    </lineage>
</organism>
<evidence type="ECO:0000256" key="1">
    <source>
        <dbReference type="SAM" id="Phobius"/>
    </source>
</evidence>
<evidence type="ECO:0000313" key="3">
    <source>
        <dbReference type="Proteomes" id="UP000659223"/>
    </source>
</evidence>